<reference evidence="1 2" key="1">
    <citation type="journal article" date="2014" name="Int. J. Syst. Evol. Microbiol.">
        <title>Leptospira mayottensis sp. nov., a pathogenic species of the genus Leptospira isolated from humans.</title>
        <authorList>
            <person name="Bourhy P."/>
            <person name="Collet L."/>
            <person name="Brisse S."/>
            <person name="Picardeau M."/>
        </authorList>
    </citation>
    <scope>NUCLEOTIDE SEQUENCE [LARGE SCALE GENOMIC DNA]</scope>
    <source>
        <strain evidence="1 2">200901122</strain>
    </source>
</reference>
<name>A0AA87SW10_9LEPT</name>
<dbReference type="Proteomes" id="UP000001343">
    <property type="component" value="Unassembled WGS sequence"/>
</dbReference>
<evidence type="ECO:0000313" key="2">
    <source>
        <dbReference type="Proteomes" id="UP000001343"/>
    </source>
</evidence>
<dbReference type="EMBL" id="AKWM02000053">
    <property type="protein sequence ID" value="EKR99403.1"/>
    <property type="molecule type" value="Genomic_DNA"/>
</dbReference>
<dbReference type="AlphaFoldDB" id="A0AA87SW10"/>
<proteinExistence type="predicted"/>
<gene>
    <name evidence="1" type="ORF">LEP1GSC125_0485</name>
</gene>
<evidence type="ECO:0000313" key="1">
    <source>
        <dbReference type="EMBL" id="EKR99403.1"/>
    </source>
</evidence>
<comment type="caution">
    <text evidence="1">The sequence shown here is derived from an EMBL/GenBank/DDBJ whole genome shotgun (WGS) entry which is preliminary data.</text>
</comment>
<dbReference type="RefSeq" id="WP_002763797.1">
    <property type="nucleotide sequence ID" value="NZ_AKWM02000053.1"/>
</dbReference>
<organism evidence="1 2">
    <name type="scientific">Leptospira mayottensis 200901122</name>
    <dbReference type="NCBI Taxonomy" id="1193010"/>
    <lineage>
        <taxon>Bacteria</taxon>
        <taxon>Pseudomonadati</taxon>
        <taxon>Spirochaetota</taxon>
        <taxon>Spirochaetia</taxon>
        <taxon>Leptospirales</taxon>
        <taxon>Leptospiraceae</taxon>
        <taxon>Leptospira</taxon>
    </lineage>
</organism>
<protein>
    <submittedName>
        <fullName evidence="1">Uncharacterized protein</fullName>
    </submittedName>
</protein>
<accession>A0AA87SW10</accession>
<sequence>MTIKFPLQTRTEVFRVNLGLFNYGYELNVAVDYCRPTSVENSSTNEKASDPETK</sequence>